<comment type="subcellular location">
    <subcellularLocation>
        <location evidence="1">Cell membrane</location>
        <topology evidence="1">Multi-pass membrane protein</topology>
    </subcellularLocation>
</comment>
<evidence type="ECO:0000256" key="16">
    <source>
        <dbReference type="PIRSR" id="PIRSR600829-2"/>
    </source>
</evidence>
<dbReference type="PANTHER" id="PTHR34299">
    <property type="entry name" value="DIACYLGLYCEROL KINASE"/>
    <property type="match status" value="1"/>
</dbReference>
<dbReference type="CDD" id="cd14265">
    <property type="entry name" value="UDPK_IM_like"/>
    <property type="match status" value="1"/>
</dbReference>
<gene>
    <name evidence="20" type="ORF">ATC1_131346</name>
</gene>
<evidence type="ECO:0000256" key="18">
    <source>
        <dbReference type="PIRSR" id="PIRSR600829-4"/>
    </source>
</evidence>
<evidence type="ECO:0000256" key="2">
    <source>
        <dbReference type="ARBA" id="ARBA00005967"/>
    </source>
</evidence>
<evidence type="ECO:0000313" key="21">
    <source>
        <dbReference type="Proteomes" id="UP000053370"/>
    </source>
</evidence>
<dbReference type="Gene3D" id="1.10.287.3610">
    <property type="match status" value="1"/>
</dbReference>
<evidence type="ECO:0000256" key="11">
    <source>
        <dbReference type="ARBA" id="ARBA00023098"/>
    </source>
</evidence>
<dbReference type="InterPro" id="IPR036945">
    <property type="entry name" value="DAGK_sf"/>
</dbReference>
<evidence type="ECO:0000256" key="3">
    <source>
        <dbReference type="ARBA" id="ARBA00022475"/>
    </source>
</evidence>
<dbReference type="InterPro" id="IPR033717">
    <property type="entry name" value="UDPK"/>
</dbReference>
<keyword evidence="7 17" id="KW-0547">Nucleotide-binding</keyword>
<keyword evidence="6 19" id="KW-0812">Transmembrane</keyword>
<evidence type="ECO:0000256" key="1">
    <source>
        <dbReference type="ARBA" id="ARBA00004651"/>
    </source>
</evidence>
<evidence type="ECO:0000313" key="20">
    <source>
        <dbReference type="EMBL" id="GAP41359.1"/>
    </source>
</evidence>
<dbReference type="InterPro" id="IPR000829">
    <property type="entry name" value="DAGK"/>
</dbReference>
<evidence type="ECO:0000256" key="19">
    <source>
        <dbReference type="SAM" id="Phobius"/>
    </source>
</evidence>
<dbReference type="EMBL" id="DF968181">
    <property type="protein sequence ID" value="GAP41359.1"/>
    <property type="molecule type" value="Genomic_DNA"/>
</dbReference>
<name>A0A0S7BYC4_9CHLR</name>
<organism evidence="20">
    <name type="scientific">Flexilinea flocculi</name>
    <dbReference type="NCBI Taxonomy" id="1678840"/>
    <lineage>
        <taxon>Bacteria</taxon>
        <taxon>Bacillati</taxon>
        <taxon>Chloroflexota</taxon>
        <taxon>Anaerolineae</taxon>
        <taxon>Anaerolineales</taxon>
        <taxon>Anaerolineaceae</taxon>
        <taxon>Flexilinea</taxon>
    </lineage>
</organism>
<keyword evidence="21" id="KW-1185">Reference proteome</keyword>
<dbReference type="GO" id="GO:0008654">
    <property type="term" value="P:phospholipid biosynthetic process"/>
    <property type="evidence" value="ECO:0007669"/>
    <property type="project" value="UniProtKB-KW"/>
</dbReference>
<evidence type="ECO:0000256" key="6">
    <source>
        <dbReference type="ARBA" id="ARBA00022692"/>
    </source>
</evidence>
<dbReference type="PATRIC" id="fig|1678840.3.peg.2804"/>
<feature type="binding site" evidence="17">
    <location>
        <position position="27"/>
    </location>
    <ligand>
        <name>ATP</name>
        <dbReference type="ChEBI" id="CHEBI:30616"/>
    </ligand>
</feature>
<dbReference type="STRING" id="1678840.ATC1_131346"/>
<keyword evidence="14" id="KW-1208">Phospholipid metabolism</keyword>
<keyword evidence="8 20" id="KW-0418">Kinase</keyword>
<evidence type="ECO:0000256" key="8">
    <source>
        <dbReference type="ARBA" id="ARBA00022777"/>
    </source>
</evidence>
<accession>A0A0S7BYC4</accession>
<evidence type="ECO:0000256" key="14">
    <source>
        <dbReference type="ARBA" id="ARBA00023264"/>
    </source>
</evidence>
<keyword evidence="13" id="KW-0594">Phospholipid biosynthesis</keyword>
<dbReference type="GO" id="GO:0046872">
    <property type="term" value="F:metal ion binding"/>
    <property type="evidence" value="ECO:0007669"/>
    <property type="project" value="UniProtKB-KW"/>
</dbReference>
<sequence length="123" mass="13888">MVINSLKTMFLSFQHAIQGIINCFLQERNFKIHITVSIIVFFFNFFLKISILEWCIILLCIGFVLAAELFNSAIERTIDLKTLHYHPLAKSGKDMAAGAVLISAFISSLIGLLIYVPKLLLLL</sequence>
<evidence type="ECO:0000256" key="9">
    <source>
        <dbReference type="ARBA" id="ARBA00022840"/>
    </source>
</evidence>
<dbReference type="GO" id="GO:0005886">
    <property type="term" value="C:plasma membrane"/>
    <property type="evidence" value="ECO:0007669"/>
    <property type="project" value="UniProtKB-SubCell"/>
</dbReference>
<keyword evidence="18" id="KW-0460">Magnesium</keyword>
<evidence type="ECO:0000256" key="7">
    <source>
        <dbReference type="ARBA" id="ARBA00022741"/>
    </source>
</evidence>
<evidence type="ECO:0000256" key="5">
    <source>
        <dbReference type="ARBA" id="ARBA00022679"/>
    </source>
</evidence>
<evidence type="ECO:0000256" key="12">
    <source>
        <dbReference type="ARBA" id="ARBA00023136"/>
    </source>
</evidence>
<proteinExistence type="inferred from homology"/>
<keyword evidence="11" id="KW-0443">Lipid metabolism</keyword>
<feature type="active site" description="Proton acceptor" evidence="15">
    <location>
        <position position="68"/>
    </location>
</feature>
<dbReference type="Proteomes" id="UP000053370">
    <property type="component" value="Unassembled WGS sequence"/>
</dbReference>
<feature type="transmembrane region" description="Helical" evidence="19">
    <location>
        <begin position="56"/>
        <end position="74"/>
    </location>
</feature>
<dbReference type="PANTHER" id="PTHR34299:SF1">
    <property type="entry name" value="DIACYLGLYCEROL KINASE"/>
    <property type="match status" value="1"/>
</dbReference>
<feature type="transmembrane region" description="Helical" evidence="19">
    <location>
        <begin position="32"/>
        <end position="50"/>
    </location>
</feature>
<keyword evidence="18" id="KW-0479">Metal-binding</keyword>
<comment type="cofactor">
    <cofactor evidence="18">
        <name>Mg(2+)</name>
        <dbReference type="ChEBI" id="CHEBI:18420"/>
    </cofactor>
    <text evidence="18">Mn(2+), Zn(2+), Cd(2+) and Co(2+) support activity to lesser extents.</text>
</comment>
<dbReference type="AlphaFoldDB" id="A0A0S7BYC4"/>
<keyword evidence="4" id="KW-0444">Lipid biosynthesis</keyword>
<keyword evidence="3" id="KW-1003">Cell membrane</keyword>
<feature type="transmembrane region" description="Helical" evidence="19">
    <location>
        <begin position="95"/>
        <end position="116"/>
    </location>
</feature>
<evidence type="ECO:0000256" key="13">
    <source>
        <dbReference type="ARBA" id="ARBA00023209"/>
    </source>
</evidence>
<keyword evidence="12 19" id="KW-0472">Membrane</keyword>
<dbReference type="RefSeq" id="WP_201777285.1">
    <property type="nucleotide sequence ID" value="NZ_DF968181.1"/>
</dbReference>
<evidence type="ECO:0000256" key="10">
    <source>
        <dbReference type="ARBA" id="ARBA00022989"/>
    </source>
</evidence>
<feature type="binding site" evidence="18">
    <location>
        <position position="27"/>
    </location>
    <ligand>
        <name>a divalent metal cation</name>
        <dbReference type="ChEBI" id="CHEBI:60240"/>
    </ligand>
</feature>
<keyword evidence="10 19" id="KW-1133">Transmembrane helix</keyword>
<comment type="similarity">
    <text evidence="2">Belongs to the bacterial diacylglycerol kinase family.</text>
</comment>
<evidence type="ECO:0000256" key="4">
    <source>
        <dbReference type="ARBA" id="ARBA00022516"/>
    </source>
</evidence>
<feature type="binding site" evidence="17">
    <location>
        <begin position="93"/>
        <end position="94"/>
    </location>
    <ligand>
        <name>ATP</name>
        <dbReference type="ChEBI" id="CHEBI:30616"/>
    </ligand>
</feature>
<evidence type="ECO:0000256" key="17">
    <source>
        <dbReference type="PIRSR" id="PIRSR600829-3"/>
    </source>
</evidence>
<keyword evidence="5" id="KW-0808">Transferase</keyword>
<protein>
    <submittedName>
        <fullName evidence="20">Diacylglycerol kinase</fullName>
    </submittedName>
</protein>
<feature type="binding site" evidence="16">
    <location>
        <position position="68"/>
    </location>
    <ligand>
        <name>substrate</name>
    </ligand>
</feature>
<reference evidence="20" key="1">
    <citation type="journal article" date="2015" name="Genome Announc.">
        <title>Draft Genome Sequence of Anaerolineae Strain TC1, a Novel Isolate from a Methanogenic Wastewater Treatment System.</title>
        <authorList>
            <person name="Matsuura N."/>
            <person name="Tourlousse D.M."/>
            <person name="Sun L."/>
            <person name="Toyonaga M."/>
            <person name="Kuroda K."/>
            <person name="Ohashi A."/>
            <person name="Cruz R."/>
            <person name="Yamaguchi T."/>
            <person name="Sekiguchi Y."/>
        </authorList>
    </citation>
    <scope>NUCLEOTIDE SEQUENCE [LARGE SCALE GENOMIC DNA]</scope>
    <source>
        <strain evidence="20">TC1</strain>
    </source>
</reference>
<dbReference type="Pfam" id="PF01219">
    <property type="entry name" value="DAGK_prokar"/>
    <property type="match status" value="1"/>
</dbReference>
<dbReference type="GO" id="GO:0005524">
    <property type="term" value="F:ATP binding"/>
    <property type="evidence" value="ECO:0007669"/>
    <property type="project" value="UniProtKB-KW"/>
</dbReference>
<keyword evidence="9 17" id="KW-0067">ATP-binding</keyword>
<dbReference type="GO" id="GO:0016301">
    <property type="term" value="F:kinase activity"/>
    <property type="evidence" value="ECO:0007669"/>
    <property type="project" value="UniProtKB-KW"/>
</dbReference>
<evidence type="ECO:0000256" key="15">
    <source>
        <dbReference type="PIRSR" id="PIRSR600829-1"/>
    </source>
</evidence>
<feature type="binding site" evidence="17">
    <location>
        <position position="75"/>
    </location>
    <ligand>
        <name>ATP</name>
        <dbReference type="ChEBI" id="CHEBI:30616"/>
    </ligand>
</feature>
<feature type="binding site" evidence="18">
    <location>
        <position position="75"/>
    </location>
    <ligand>
        <name>a divalent metal cation</name>
        <dbReference type="ChEBI" id="CHEBI:60240"/>
    </ligand>
</feature>